<evidence type="ECO:0000256" key="2">
    <source>
        <dbReference type="ARBA" id="ARBA00004948"/>
    </source>
</evidence>
<keyword evidence="5 19" id="KW-0808">Transferase</keyword>
<dbReference type="GO" id="GO:0002937">
    <property type="term" value="P:tRNA 4-thiouridine biosynthesis"/>
    <property type="evidence" value="ECO:0007669"/>
    <property type="project" value="TreeGrafter"/>
</dbReference>
<comment type="pathway">
    <text evidence="2 19">Cofactor biosynthesis; thiamine diphosphate biosynthesis.</text>
</comment>
<dbReference type="FunFam" id="3.40.50.620:FF:000053">
    <property type="entry name" value="Probable tRNA sulfurtransferase"/>
    <property type="match status" value="1"/>
</dbReference>
<dbReference type="Pfam" id="PF02568">
    <property type="entry name" value="ThiI"/>
    <property type="match status" value="1"/>
</dbReference>
<evidence type="ECO:0000256" key="10">
    <source>
        <dbReference type="ARBA" id="ARBA00050570"/>
    </source>
</evidence>
<gene>
    <name evidence="19" type="primary">thiI</name>
    <name evidence="21" type="ORF">IV49_GL001593</name>
</gene>
<keyword evidence="6 19" id="KW-0547">Nucleotide-binding</keyword>
<evidence type="ECO:0000256" key="17">
    <source>
        <dbReference type="ARBA" id="ARBA00077849"/>
    </source>
</evidence>
<feature type="domain" description="THUMP" evidence="20">
    <location>
        <begin position="60"/>
        <end position="165"/>
    </location>
</feature>
<comment type="similarity">
    <text evidence="13 19">Belongs to the ThiI family.</text>
</comment>
<dbReference type="GO" id="GO:0000049">
    <property type="term" value="F:tRNA binding"/>
    <property type="evidence" value="ECO:0007669"/>
    <property type="project" value="UniProtKB-UniRule"/>
</dbReference>
<dbReference type="GO" id="GO:0009229">
    <property type="term" value="P:thiamine diphosphate biosynthetic process"/>
    <property type="evidence" value="ECO:0007669"/>
    <property type="project" value="UniProtKB-UniRule"/>
</dbReference>
<proteinExistence type="inferred from homology"/>
<dbReference type="NCBIfam" id="TIGR00342">
    <property type="entry name" value="tRNA uracil 4-sulfurtransferase ThiI"/>
    <property type="match status" value="1"/>
</dbReference>
<comment type="subcellular location">
    <subcellularLocation>
        <location evidence="1 19">Cytoplasm</location>
    </subcellularLocation>
</comment>
<keyword evidence="4 19" id="KW-0820">tRNA-binding</keyword>
<dbReference type="InterPro" id="IPR003720">
    <property type="entry name" value="tRNA_STrfase"/>
</dbReference>
<dbReference type="GO" id="GO:0005524">
    <property type="term" value="F:ATP binding"/>
    <property type="evidence" value="ECO:0007669"/>
    <property type="project" value="UniProtKB-UniRule"/>
</dbReference>
<dbReference type="Gene3D" id="3.40.50.620">
    <property type="entry name" value="HUPs"/>
    <property type="match status" value="1"/>
</dbReference>
<dbReference type="CDD" id="cd11716">
    <property type="entry name" value="THUMP_ThiI"/>
    <property type="match status" value="1"/>
</dbReference>
<evidence type="ECO:0000256" key="9">
    <source>
        <dbReference type="ARBA" id="ARBA00022977"/>
    </source>
</evidence>
<reference evidence="21 22" key="1">
    <citation type="journal article" date="2015" name="Genome Announc.">
        <title>Expanding the biotechnology potential of lactobacilli through comparative genomics of 213 strains and associated genera.</title>
        <authorList>
            <person name="Sun Z."/>
            <person name="Harris H.M."/>
            <person name="McCann A."/>
            <person name="Guo C."/>
            <person name="Argimon S."/>
            <person name="Zhang W."/>
            <person name="Yang X."/>
            <person name="Jeffery I.B."/>
            <person name="Cooney J.C."/>
            <person name="Kagawa T.F."/>
            <person name="Liu W."/>
            <person name="Song Y."/>
            <person name="Salvetti E."/>
            <person name="Wrobel A."/>
            <person name="Rasinkangas P."/>
            <person name="Parkhill J."/>
            <person name="Rea M.C."/>
            <person name="O'Sullivan O."/>
            <person name="Ritari J."/>
            <person name="Douillard F.P."/>
            <person name="Paul Ross R."/>
            <person name="Yang R."/>
            <person name="Briner A.E."/>
            <person name="Felis G.E."/>
            <person name="de Vos W.M."/>
            <person name="Barrangou R."/>
            <person name="Klaenhammer T.R."/>
            <person name="Caufield P.W."/>
            <person name="Cui Y."/>
            <person name="Zhang H."/>
            <person name="O'Toole P.W."/>
        </authorList>
    </citation>
    <scope>NUCLEOTIDE SEQUENCE [LARGE SCALE GENOMIC DNA]</scope>
    <source>
        <strain evidence="21 22">DSM 20405</strain>
    </source>
</reference>
<sequence>MEANHIIVRFGELTTKGKNRKLFTRKLLKNTKEILHDFTSLSYELTYDHIFILLNGEDPEKVSAKLKTVFGIHSFSLCYKVEHDLQKVKEAACKIVDEAEGTTFKINTKRSDKEFPMTSPEMNRAIAGYIFNMTKKENLKVDVHNPDILVKVEFRKDAAYVMDNVVMGAGGYPVGIGGKALLMLSGGIDSPVAGYLMMKRGIDIECIHYASPPYTNDLAREKVLDLLNVLKESAHGKITVHIIPFTKLQLSVYDHCEESYAMTVMRRMMYRIAEGVARKRHCKAIVNGESVGQVASQTLDSMLTINSVITTPVIRPVACMDKLEIIDVAERIGTYDISIRPHEDCCTIFTPKKPATKPKTYKCEEFESQWDYATQVQECIDQMETIVVDANYKNDDEMDLF</sequence>
<dbReference type="PANTHER" id="PTHR43209:SF1">
    <property type="entry name" value="TRNA SULFURTRANSFERASE"/>
    <property type="match status" value="1"/>
</dbReference>
<dbReference type="GO" id="GO:0140741">
    <property type="term" value="F:tRNA-uracil-4 sulfurtransferase activity"/>
    <property type="evidence" value="ECO:0007669"/>
    <property type="project" value="UniProtKB-EC"/>
</dbReference>
<dbReference type="GO" id="GO:0009228">
    <property type="term" value="P:thiamine biosynthetic process"/>
    <property type="evidence" value="ECO:0007669"/>
    <property type="project" value="UniProtKB-KW"/>
</dbReference>
<evidence type="ECO:0000256" key="4">
    <source>
        <dbReference type="ARBA" id="ARBA00022555"/>
    </source>
</evidence>
<evidence type="ECO:0000256" key="15">
    <source>
        <dbReference type="ARBA" id="ARBA00071867"/>
    </source>
</evidence>
<evidence type="ECO:0000256" key="8">
    <source>
        <dbReference type="ARBA" id="ARBA00022884"/>
    </source>
</evidence>
<name>A0A0R2HCI4_9FIRM</name>
<dbReference type="GO" id="GO:0005829">
    <property type="term" value="C:cytosol"/>
    <property type="evidence" value="ECO:0007669"/>
    <property type="project" value="TreeGrafter"/>
</dbReference>
<dbReference type="AlphaFoldDB" id="A0A0R2HCI4"/>
<dbReference type="UniPathway" id="UPA00060"/>
<keyword evidence="3 19" id="KW-0963">Cytoplasm</keyword>
<dbReference type="GO" id="GO:0052837">
    <property type="term" value="P:thiazole biosynthetic process"/>
    <property type="evidence" value="ECO:0007669"/>
    <property type="project" value="TreeGrafter"/>
</dbReference>
<evidence type="ECO:0000256" key="14">
    <source>
        <dbReference type="ARBA" id="ARBA00066827"/>
    </source>
</evidence>
<dbReference type="PANTHER" id="PTHR43209">
    <property type="entry name" value="TRNA SULFURTRANSFERASE"/>
    <property type="match status" value="1"/>
</dbReference>
<dbReference type="CDD" id="cd01712">
    <property type="entry name" value="PPase_ThiI"/>
    <property type="match status" value="1"/>
</dbReference>
<protein>
    <recommendedName>
        <fullName evidence="15 19">Probable tRNA sulfurtransferase</fullName>
        <ecNumber evidence="14 19">2.8.1.4</ecNumber>
    </recommendedName>
    <alternativeName>
        <fullName evidence="16 19">Sulfur carrier protein ThiS sulfurtransferase</fullName>
    </alternativeName>
    <alternativeName>
        <fullName evidence="17 19">Thiamine biosynthesis protein ThiI</fullName>
    </alternativeName>
    <alternativeName>
        <fullName evidence="18 19">tRNA 4-thiouridine synthase</fullName>
    </alternativeName>
</protein>
<dbReference type="Gene3D" id="3.30.2130.30">
    <property type="match status" value="1"/>
</dbReference>
<feature type="binding site" evidence="19">
    <location>
        <begin position="183"/>
        <end position="184"/>
    </location>
    <ligand>
        <name>ATP</name>
        <dbReference type="ChEBI" id="CHEBI:30616"/>
    </ligand>
</feature>
<dbReference type="RefSeq" id="WP_029072478.1">
    <property type="nucleotide sequence ID" value="NZ_JNKN01000001.1"/>
</dbReference>
<dbReference type="InterPro" id="IPR054173">
    <property type="entry name" value="ThiI_fer"/>
</dbReference>
<evidence type="ECO:0000256" key="11">
    <source>
        <dbReference type="ARBA" id="ARBA00052330"/>
    </source>
</evidence>
<evidence type="ECO:0000256" key="16">
    <source>
        <dbReference type="ARBA" id="ARBA00075337"/>
    </source>
</evidence>
<dbReference type="PROSITE" id="PS51165">
    <property type="entry name" value="THUMP"/>
    <property type="match status" value="1"/>
</dbReference>
<feature type="binding site" evidence="19">
    <location>
        <position position="288"/>
    </location>
    <ligand>
        <name>ATP</name>
        <dbReference type="ChEBI" id="CHEBI:30616"/>
    </ligand>
</feature>
<dbReference type="InterPro" id="IPR014729">
    <property type="entry name" value="Rossmann-like_a/b/a_fold"/>
</dbReference>
<dbReference type="Pfam" id="PF22025">
    <property type="entry name" value="ThiI_fer"/>
    <property type="match status" value="1"/>
</dbReference>
<dbReference type="InterPro" id="IPR049962">
    <property type="entry name" value="THUMP_ThiI"/>
</dbReference>
<evidence type="ECO:0000256" key="7">
    <source>
        <dbReference type="ARBA" id="ARBA00022840"/>
    </source>
</evidence>
<accession>A0A0R2HCI4</accession>
<comment type="catalytic activity">
    <reaction evidence="11 19">
        <text>[ThiS sulfur-carrier protein]-C-terminal Gly-Gly-AMP + S-sulfanyl-L-cysteinyl-[cysteine desulfurase] + AH2 = [ThiS sulfur-carrier protein]-C-terminal-Gly-aminoethanethioate + L-cysteinyl-[cysteine desulfurase] + A + AMP + 2 H(+)</text>
        <dbReference type="Rhea" id="RHEA:43340"/>
        <dbReference type="Rhea" id="RHEA-COMP:12157"/>
        <dbReference type="Rhea" id="RHEA-COMP:12158"/>
        <dbReference type="Rhea" id="RHEA-COMP:12910"/>
        <dbReference type="Rhea" id="RHEA-COMP:19908"/>
        <dbReference type="ChEBI" id="CHEBI:13193"/>
        <dbReference type="ChEBI" id="CHEBI:15378"/>
        <dbReference type="ChEBI" id="CHEBI:17499"/>
        <dbReference type="ChEBI" id="CHEBI:29950"/>
        <dbReference type="ChEBI" id="CHEBI:61963"/>
        <dbReference type="ChEBI" id="CHEBI:90618"/>
        <dbReference type="ChEBI" id="CHEBI:232372"/>
        <dbReference type="ChEBI" id="CHEBI:456215"/>
    </reaction>
</comment>
<dbReference type="Proteomes" id="UP000051841">
    <property type="component" value="Unassembled WGS sequence"/>
</dbReference>
<comment type="caution">
    <text evidence="21">The sequence shown here is derived from an EMBL/GenBank/DDBJ whole genome shotgun (WGS) entry which is preliminary data.</text>
</comment>
<evidence type="ECO:0000256" key="18">
    <source>
        <dbReference type="ARBA" id="ARBA00080570"/>
    </source>
</evidence>
<dbReference type="GO" id="GO:0004810">
    <property type="term" value="F:CCA tRNA nucleotidyltransferase activity"/>
    <property type="evidence" value="ECO:0007669"/>
    <property type="project" value="InterPro"/>
</dbReference>
<comment type="function">
    <text evidence="12 19">Catalyzes the ATP-dependent transfer of a sulfur to tRNA to produce 4-thiouridine in position 8 of tRNAs, which functions as a near-UV photosensor. Also catalyzes the transfer of sulfur to the sulfur carrier protein ThiS, forming ThiS-thiocarboxylate. This is a step in the synthesis of thiazole, in the thiamine biosynthesis pathway. The sulfur is donated as persulfide by IscS.</text>
</comment>
<evidence type="ECO:0000256" key="3">
    <source>
        <dbReference type="ARBA" id="ARBA00022490"/>
    </source>
</evidence>
<dbReference type="InterPro" id="IPR020536">
    <property type="entry name" value="ThiI_AANH"/>
</dbReference>
<dbReference type="InterPro" id="IPR004114">
    <property type="entry name" value="THUMP_dom"/>
</dbReference>
<keyword evidence="7 19" id="KW-0067">ATP-binding</keyword>
<keyword evidence="9 19" id="KW-0784">Thiamine biosynthesis</keyword>
<dbReference type="InterPro" id="IPR049961">
    <property type="entry name" value="ThiI_N"/>
</dbReference>
<dbReference type="InterPro" id="IPR050102">
    <property type="entry name" value="tRNA_sulfurtransferase_ThiI"/>
</dbReference>
<organism evidence="21 22">
    <name type="scientific">Kandleria vitulina DSM 20405</name>
    <dbReference type="NCBI Taxonomy" id="1410657"/>
    <lineage>
        <taxon>Bacteria</taxon>
        <taxon>Bacillati</taxon>
        <taxon>Bacillota</taxon>
        <taxon>Erysipelotrichia</taxon>
        <taxon>Erysipelotrichales</taxon>
        <taxon>Coprobacillaceae</taxon>
        <taxon>Kandleria</taxon>
    </lineage>
</organism>
<dbReference type="HAMAP" id="MF_00021">
    <property type="entry name" value="ThiI"/>
    <property type="match status" value="1"/>
</dbReference>
<evidence type="ECO:0000313" key="21">
    <source>
        <dbReference type="EMBL" id="KRN50777.1"/>
    </source>
</evidence>
<dbReference type="Pfam" id="PF02926">
    <property type="entry name" value="THUMP"/>
    <property type="match status" value="1"/>
</dbReference>
<evidence type="ECO:0000256" key="6">
    <source>
        <dbReference type="ARBA" id="ARBA00022741"/>
    </source>
</evidence>
<evidence type="ECO:0000256" key="13">
    <source>
        <dbReference type="ARBA" id="ARBA00061472"/>
    </source>
</evidence>
<evidence type="ECO:0000259" key="20">
    <source>
        <dbReference type="PROSITE" id="PS51165"/>
    </source>
</evidence>
<evidence type="ECO:0000256" key="19">
    <source>
        <dbReference type="HAMAP-Rule" id="MF_00021"/>
    </source>
</evidence>
<dbReference type="EMBL" id="JQBL01000005">
    <property type="protein sequence ID" value="KRN50777.1"/>
    <property type="molecule type" value="Genomic_DNA"/>
</dbReference>
<feature type="binding site" evidence="19">
    <location>
        <begin position="208"/>
        <end position="209"/>
    </location>
    <ligand>
        <name>ATP</name>
        <dbReference type="ChEBI" id="CHEBI:30616"/>
    </ligand>
</feature>
<evidence type="ECO:0000256" key="5">
    <source>
        <dbReference type="ARBA" id="ARBA00022679"/>
    </source>
</evidence>
<dbReference type="SUPFAM" id="SSF52402">
    <property type="entry name" value="Adenine nucleotide alpha hydrolases-like"/>
    <property type="match status" value="1"/>
</dbReference>
<evidence type="ECO:0000313" key="22">
    <source>
        <dbReference type="Proteomes" id="UP000051841"/>
    </source>
</evidence>
<dbReference type="EC" id="2.8.1.4" evidence="14 19"/>
<evidence type="ECO:0000256" key="1">
    <source>
        <dbReference type="ARBA" id="ARBA00004496"/>
    </source>
</evidence>
<keyword evidence="22" id="KW-1185">Reference proteome</keyword>
<keyword evidence="8 19" id="KW-0694">RNA-binding</keyword>
<dbReference type="PATRIC" id="fig|1410657.5.peg.1643"/>
<evidence type="ECO:0000256" key="12">
    <source>
        <dbReference type="ARBA" id="ARBA00058382"/>
    </source>
</evidence>
<dbReference type="SUPFAM" id="SSF143437">
    <property type="entry name" value="THUMP domain-like"/>
    <property type="match status" value="1"/>
</dbReference>
<comment type="catalytic activity">
    <reaction evidence="10 19">
        <text>[ThiI sulfur-carrier protein]-S-sulfanyl-L-cysteine + a uridine in tRNA + 2 reduced [2Fe-2S]-[ferredoxin] + ATP + H(+) = [ThiI sulfur-carrier protein]-L-cysteine + a 4-thiouridine in tRNA + 2 oxidized [2Fe-2S]-[ferredoxin] + AMP + diphosphate</text>
        <dbReference type="Rhea" id="RHEA:24176"/>
        <dbReference type="Rhea" id="RHEA-COMP:10000"/>
        <dbReference type="Rhea" id="RHEA-COMP:10001"/>
        <dbReference type="Rhea" id="RHEA-COMP:13337"/>
        <dbReference type="Rhea" id="RHEA-COMP:13338"/>
        <dbReference type="Rhea" id="RHEA-COMP:13339"/>
        <dbReference type="Rhea" id="RHEA-COMP:13340"/>
        <dbReference type="ChEBI" id="CHEBI:15378"/>
        <dbReference type="ChEBI" id="CHEBI:29950"/>
        <dbReference type="ChEBI" id="CHEBI:30616"/>
        <dbReference type="ChEBI" id="CHEBI:33019"/>
        <dbReference type="ChEBI" id="CHEBI:33737"/>
        <dbReference type="ChEBI" id="CHEBI:33738"/>
        <dbReference type="ChEBI" id="CHEBI:61963"/>
        <dbReference type="ChEBI" id="CHEBI:65315"/>
        <dbReference type="ChEBI" id="CHEBI:136798"/>
        <dbReference type="ChEBI" id="CHEBI:456215"/>
        <dbReference type="EC" id="2.8.1.4"/>
    </reaction>
</comment>
<feature type="binding site" evidence="19">
    <location>
        <position position="266"/>
    </location>
    <ligand>
        <name>ATP</name>
        <dbReference type="ChEBI" id="CHEBI:30616"/>
    </ligand>
</feature>
<feature type="binding site" evidence="19">
    <location>
        <position position="297"/>
    </location>
    <ligand>
        <name>ATP</name>
        <dbReference type="ChEBI" id="CHEBI:30616"/>
    </ligand>
</feature>
<dbReference type="SMART" id="SM00981">
    <property type="entry name" value="THUMP"/>
    <property type="match status" value="1"/>
</dbReference>